<protein>
    <submittedName>
        <fullName evidence="1">Uncharacterized protein</fullName>
    </submittedName>
</protein>
<accession>A0A101M1X9</accession>
<sequence length="97" mass="11427">MLLTRHSLKWGLVTKGWRKYTSTRKRGLVRKYGISIKVYEASQGILKSMRQIINHFSFLSSEANMHQALSSLYRFLHRLVLHRWVQPGLLPPMECSR</sequence>
<name>A0A101M1X9_PICGL</name>
<geneLocation type="mitochondrion" evidence="1"/>
<organism evidence="1">
    <name type="scientific">Picea glauca</name>
    <name type="common">White spruce</name>
    <name type="synonym">Pinus glauca</name>
    <dbReference type="NCBI Taxonomy" id="3330"/>
    <lineage>
        <taxon>Eukaryota</taxon>
        <taxon>Viridiplantae</taxon>
        <taxon>Streptophyta</taxon>
        <taxon>Embryophyta</taxon>
        <taxon>Tracheophyta</taxon>
        <taxon>Spermatophyta</taxon>
        <taxon>Pinopsida</taxon>
        <taxon>Pinidae</taxon>
        <taxon>Conifers I</taxon>
        <taxon>Pinales</taxon>
        <taxon>Pinaceae</taxon>
        <taxon>Picea</taxon>
    </lineage>
</organism>
<evidence type="ECO:0000313" key="1">
    <source>
        <dbReference type="EMBL" id="KUM49408.1"/>
    </source>
</evidence>
<gene>
    <name evidence="1" type="ORF">ABT39_MTgene3957</name>
</gene>
<comment type="caution">
    <text evidence="1">The sequence shown here is derived from an EMBL/GenBank/DDBJ whole genome shotgun (WGS) entry which is preliminary data.</text>
</comment>
<dbReference type="AlphaFoldDB" id="A0A101M1X9"/>
<keyword evidence="1" id="KW-0496">Mitochondrion</keyword>
<proteinExistence type="predicted"/>
<dbReference type="EMBL" id="LKAM01000003">
    <property type="protein sequence ID" value="KUM49408.1"/>
    <property type="molecule type" value="Genomic_DNA"/>
</dbReference>
<reference evidence="1" key="1">
    <citation type="journal article" date="2015" name="Genome Biol. Evol.">
        <title>Organellar Genomes of White Spruce (Picea glauca): Assembly and Annotation.</title>
        <authorList>
            <person name="Jackman S.D."/>
            <person name="Warren R.L."/>
            <person name="Gibb E.A."/>
            <person name="Vandervalk B.P."/>
            <person name="Mohamadi H."/>
            <person name="Chu J."/>
            <person name="Raymond A."/>
            <person name="Pleasance S."/>
            <person name="Coope R."/>
            <person name="Wildung M.R."/>
            <person name="Ritland C.E."/>
            <person name="Bousquet J."/>
            <person name="Jones S.J."/>
            <person name="Bohlmann J."/>
            <person name="Birol I."/>
        </authorList>
    </citation>
    <scope>NUCLEOTIDE SEQUENCE [LARGE SCALE GENOMIC DNA]</scope>
    <source>
        <tissue evidence="1">Flushing bud</tissue>
    </source>
</reference>